<comment type="caution">
    <text evidence="1">The sequence shown here is derived from an EMBL/GenBank/DDBJ whole genome shotgun (WGS) entry which is preliminary data.</text>
</comment>
<accession>A0A2S5R856</accession>
<reference evidence="1 2" key="1">
    <citation type="submission" date="2017-11" db="EMBL/GenBank/DDBJ databases">
        <title>Comparative genomic analysis of Holospora spp., intranuclear symbionts of paramecia.</title>
        <authorList>
            <person name="Garushyants S.K."/>
            <person name="Beliavskaya A."/>
            <person name="Malko D.B."/>
            <person name="Logacheva M.D."/>
            <person name="Rautian M.S."/>
            <person name="Gelfand M.S."/>
        </authorList>
    </citation>
    <scope>NUCLEOTIDE SEQUENCE [LARGE SCALE GENOMIC DNA]</scope>
    <source>
        <strain evidence="2">02AZ16</strain>
    </source>
</reference>
<sequence>MAVRKIARSQAIQFIFLSYKRYGMSPLGVLWIDYSSYTINSLVILTTPFTN</sequence>
<evidence type="ECO:0000313" key="1">
    <source>
        <dbReference type="EMBL" id="PPE03498.1"/>
    </source>
</evidence>
<keyword evidence="2" id="KW-1185">Reference proteome</keyword>
<name>A0A2S5R856_9PROT</name>
<dbReference type="EMBL" id="PHHC01000096">
    <property type="protein sequence ID" value="PPE03498.1"/>
    <property type="molecule type" value="Genomic_DNA"/>
</dbReference>
<dbReference type="AlphaFoldDB" id="A0A2S5R856"/>
<evidence type="ECO:0000313" key="2">
    <source>
        <dbReference type="Proteomes" id="UP000239425"/>
    </source>
</evidence>
<protein>
    <submittedName>
        <fullName evidence="1">Uncharacterized protein</fullName>
    </submittedName>
</protein>
<organism evidence="1 2">
    <name type="scientific">Holospora curviuscula</name>
    <dbReference type="NCBI Taxonomy" id="1082868"/>
    <lineage>
        <taxon>Bacteria</taxon>
        <taxon>Pseudomonadati</taxon>
        <taxon>Pseudomonadota</taxon>
        <taxon>Alphaproteobacteria</taxon>
        <taxon>Holosporales</taxon>
        <taxon>Holosporaceae</taxon>
        <taxon>Holospora</taxon>
    </lineage>
</organism>
<proteinExistence type="predicted"/>
<dbReference type="Proteomes" id="UP000239425">
    <property type="component" value="Unassembled WGS sequence"/>
</dbReference>
<gene>
    <name evidence="1" type="ORF">HCUR_01038</name>
</gene>